<dbReference type="InterPro" id="IPR012910">
    <property type="entry name" value="Plug_dom"/>
</dbReference>
<keyword evidence="7" id="KW-1133">Transmembrane helix</keyword>
<dbReference type="Pfam" id="PF07715">
    <property type="entry name" value="Plug"/>
    <property type="match status" value="1"/>
</dbReference>
<evidence type="ECO:0000256" key="2">
    <source>
        <dbReference type="ARBA" id="ARBA00004571"/>
    </source>
</evidence>
<evidence type="ECO:0000256" key="11">
    <source>
        <dbReference type="ARBA" id="ARBA00023237"/>
    </source>
</evidence>
<dbReference type="PANTHER" id="PTHR30069:SF29">
    <property type="entry name" value="HEMOGLOBIN AND HEMOGLOBIN-HAPTOGLOBIN-BINDING PROTEIN 1-RELATED"/>
    <property type="match status" value="1"/>
</dbReference>
<evidence type="ECO:0000313" key="17">
    <source>
        <dbReference type="Proteomes" id="UP000238348"/>
    </source>
</evidence>
<dbReference type="RefSeq" id="WP_104985021.1">
    <property type="nucleotide sequence ID" value="NZ_CP012673.1"/>
</dbReference>
<dbReference type="PANTHER" id="PTHR30069">
    <property type="entry name" value="TONB-DEPENDENT OUTER MEMBRANE RECEPTOR"/>
    <property type="match status" value="1"/>
</dbReference>
<dbReference type="InterPro" id="IPR037682">
    <property type="entry name" value="TonB_C"/>
</dbReference>
<evidence type="ECO:0000256" key="13">
    <source>
        <dbReference type="SAM" id="MobiDB-lite"/>
    </source>
</evidence>
<dbReference type="GO" id="GO:0044718">
    <property type="term" value="P:siderophore transmembrane transport"/>
    <property type="evidence" value="ECO:0007669"/>
    <property type="project" value="TreeGrafter"/>
</dbReference>
<evidence type="ECO:0000256" key="9">
    <source>
        <dbReference type="ARBA" id="ARBA00023136"/>
    </source>
</evidence>
<dbReference type="Pfam" id="PF03544">
    <property type="entry name" value="TonB_C"/>
    <property type="match status" value="1"/>
</dbReference>
<evidence type="ECO:0000256" key="1">
    <source>
        <dbReference type="ARBA" id="ARBA00004167"/>
    </source>
</evidence>
<feature type="compositionally biased region" description="Pro residues" evidence="13">
    <location>
        <begin position="136"/>
        <end position="158"/>
    </location>
</feature>
<reference evidence="16 17" key="1">
    <citation type="submission" date="2015-09" db="EMBL/GenBank/DDBJ databases">
        <title>Sorangium comparison.</title>
        <authorList>
            <person name="Zaburannyi N."/>
            <person name="Bunk B."/>
            <person name="Overmann J."/>
            <person name="Mueller R."/>
        </authorList>
    </citation>
    <scope>NUCLEOTIDE SEQUENCE [LARGE SCALE GENOMIC DNA]</scope>
    <source>
        <strain evidence="16 17">So ce26</strain>
    </source>
</reference>
<dbReference type="InterPro" id="IPR000531">
    <property type="entry name" value="Beta-barrel_TonB"/>
</dbReference>
<gene>
    <name evidence="16" type="ORF">SOCE26_084260</name>
</gene>
<dbReference type="SUPFAM" id="SSF56935">
    <property type="entry name" value="Porins"/>
    <property type="match status" value="1"/>
</dbReference>
<dbReference type="Gene3D" id="3.30.1150.10">
    <property type="match status" value="1"/>
</dbReference>
<organism evidence="16 17">
    <name type="scientific">Sorangium cellulosum</name>
    <name type="common">Polyangium cellulosum</name>
    <dbReference type="NCBI Taxonomy" id="56"/>
    <lineage>
        <taxon>Bacteria</taxon>
        <taxon>Pseudomonadati</taxon>
        <taxon>Myxococcota</taxon>
        <taxon>Polyangia</taxon>
        <taxon>Polyangiales</taxon>
        <taxon>Polyangiaceae</taxon>
        <taxon>Sorangium</taxon>
    </lineage>
</organism>
<protein>
    <submittedName>
        <fullName evidence="16">TonB-dependent receptor</fullName>
    </submittedName>
</protein>
<comment type="subcellular location">
    <subcellularLocation>
        <location evidence="2">Cell outer membrane</location>
        <topology evidence="2">Multi-pass membrane protein</topology>
    </subcellularLocation>
    <subcellularLocation>
        <location evidence="1">Membrane</location>
        <topology evidence="1">Single-pass membrane protein</topology>
    </subcellularLocation>
</comment>
<dbReference type="AlphaFoldDB" id="A0A2L0F5S1"/>
<feature type="chain" id="PRO_5014947215" evidence="14">
    <location>
        <begin position="25"/>
        <end position="882"/>
    </location>
</feature>
<dbReference type="Gene3D" id="2.170.130.10">
    <property type="entry name" value="TonB-dependent receptor, plug domain"/>
    <property type="match status" value="1"/>
</dbReference>
<dbReference type="SUPFAM" id="SSF74653">
    <property type="entry name" value="TolA/TonB C-terminal domain"/>
    <property type="match status" value="1"/>
</dbReference>
<keyword evidence="10 16" id="KW-0675">Receptor</keyword>
<evidence type="ECO:0000256" key="12">
    <source>
        <dbReference type="RuleBase" id="RU003357"/>
    </source>
</evidence>
<evidence type="ECO:0000313" key="16">
    <source>
        <dbReference type="EMBL" id="AUX46916.1"/>
    </source>
</evidence>
<keyword evidence="6 14" id="KW-0732">Signal</keyword>
<feature type="compositionally biased region" description="Low complexity" evidence="13">
    <location>
        <begin position="126"/>
        <end position="135"/>
    </location>
</feature>
<evidence type="ECO:0000256" key="6">
    <source>
        <dbReference type="ARBA" id="ARBA00022729"/>
    </source>
</evidence>
<feature type="compositionally biased region" description="Pro residues" evidence="13">
    <location>
        <begin position="27"/>
        <end position="37"/>
    </location>
</feature>
<evidence type="ECO:0000256" key="3">
    <source>
        <dbReference type="ARBA" id="ARBA00022448"/>
    </source>
</evidence>
<evidence type="ECO:0000256" key="7">
    <source>
        <dbReference type="ARBA" id="ARBA00022989"/>
    </source>
</evidence>
<feature type="signal peptide" evidence="14">
    <location>
        <begin position="1"/>
        <end position="24"/>
    </location>
</feature>
<keyword evidence="5" id="KW-0812">Transmembrane</keyword>
<evidence type="ECO:0000259" key="15">
    <source>
        <dbReference type="PROSITE" id="PS52015"/>
    </source>
</evidence>
<keyword evidence="11" id="KW-0998">Cell outer membrane</keyword>
<sequence length="882" mass="93330">MVTPRWLFLCCLSAGALAAPALHAQPEPAPQQGPAPQPAAAVPPHVLDHVDPIYPPERLAEGVDTTVTLFVTVERDGSVSDVVVAESGGAGFDEAAIAAVQRWRFSPAMRGGAPVRARIRVPFHFAPGPHEQAPAEPAPAPAEPAPPASAPAPPPRAAPAPVEEFAGGVAGPHAVAEPGKPIEIHVQGRPNPPRRASSDFRIGRAVLSAAPHATAADLLRTAPGVHIAHPEGDAVAQRIFLRGFEAEHGQDVELRVGPIPLNQRSHVHGQGYADLNVIIPEVVRSLRVVEGVYDPQQGDFAVAGSAYFDLGVEERGVLLKGTLGSFGTRRLLALWAPEAQSEDTFGAAAVRATDGFGDGTRGAVSGAAIGQYRVPLPDEFSALLHVAAHGARANLAGVLRRDDIEAGRVDFHGAYPDVSARSQSAASTRLQLALIVERADDDGSRKSAWLWTMASGYRSRMNFTGYTQRSRERPAWTGRGDLFEQSSQDAALGGGFTYSTPEAPVTSWLTGQAALGAEVQTDWIDQGQNLLQQPQNETWDRRIDASIRLTGIGVHGDVLLEPARWARLRGGLRADLLVFDVDDRLGNFIPAAQKETHIEGFRRTAAGVAFGPRATLEVDPLPELRLSASYGHGYRSPQARWLEDGENAPFTAVRSYEVGATLRPGGGLSATAAAYETRLSEDVEADATEGGTLGRIGPTTRRGVVLYLQAAPSPMLVSTVSATFTHATKDAPPAPTPDNPSPSYVAGEPLPFVPPVVVRADLSLRRELVAIAGAPVEGRLGYGATFLSPQPLPRAQRAAPVLVMDASLSFRRRLGAGGGDAPARPWIEIGVEAQNLLDAEYADTEYSFVSSWPTTPVPSRLPARHISAGAPLTILGNVTLSL</sequence>
<dbReference type="EMBL" id="CP012673">
    <property type="protein sequence ID" value="AUX46916.1"/>
    <property type="molecule type" value="Genomic_DNA"/>
</dbReference>
<keyword evidence="8 12" id="KW-0798">TonB box</keyword>
<feature type="region of interest" description="Disordered" evidence="13">
    <location>
        <begin position="125"/>
        <end position="159"/>
    </location>
</feature>
<feature type="region of interest" description="Disordered" evidence="13">
    <location>
        <begin position="24"/>
        <end position="43"/>
    </location>
</feature>
<keyword evidence="9 12" id="KW-0472">Membrane</keyword>
<dbReference type="Proteomes" id="UP000238348">
    <property type="component" value="Chromosome"/>
</dbReference>
<accession>A0A2L0F5S1</accession>
<dbReference type="InterPro" id="IPR039426">
    <property type="entry name" value="TonB-dep_rcpt-like"/>
</dbReference>
<dbReference type="GO" id="GO:0009279">
    <property type="term" value="C:cell outer membrane"/>
    <property type="evidence" value="ECO:0007669"/>
    <property type="project" value="UniProtKB-SubCell"/>
</dbReference>
<dbReference type="InterPro" id="IPR037066">
    <property type="entry name" value="Plug_dom_sf"/>
</dbReference>
<evidence type="ECO:0000256" key="4">
    <source>
        <dbReference type="ARBA" id="ARBA00022452"/>
    </source>
</evidence>
<dbReference type="InterPro" id="IPR006260">
    <property type="entry name" value="TonB/TolA_C"/>
</dbReference>
<comment type="similarity">
    <text evidence="12">Belongs to the TonB-dependent receptor family.</text>
</comment>
<evidence type="ECO:0000256" key="14">
    <source>
        <dbReference type="SAM" id="SignalP"/>
    </source>
</evidence>
<dbReference type="PROSITE" id="PS52015">
    <property type="entry name" value="TONB_CTD"/>
    <property type="match status" value="1"/>
</dbReference>
<dbReference type="Gene3D" id="2.40.170.20">
    <property type="entry name" value="TonB-dependent receptor, beta-barrel domain"/>
    <property type="match status" value="1"/>
</dbReference>
<keyword evidence="4" id="KW-1134">Transmembrane beta strand</keyword>
<dbReference type="GO" id="GO:0015344">
    <property type="term" value="F:siderophore uptake transmembrane transporter activity"/>
    <property type="evidence" value="ECO:0007669"/>
    <property type="project" value="TreeGrafter"/>
</dbReference>
<evidence type="ECO:0000256" key="8">
    <source>
        <dbReference type="ARBA" id="ARBA00023077"/>
    </source>
</evidence>
<dbReference type="NCBIfam" id="TIGR01352">
    <property type="entry name" value="tonB_Cterm"/>
    <property type="match status" value="1"/>
</dbReference>
<keyword evidence="3" id="KW-0813">Transport</keyword>
<dbReference type="InterPro" id="IPR036942">
    <property type="entry name" value="Beta-barrel_TonB_sf"/>
</dbReference>
<dbReference type="Pfam" id="PF00593">
    <property type="entry name" value="TonB_dep_Rec_b-barrel"/>
    <property type="match status" value="1"/>
</dbReference>
<evidence type="ECO:0000256" key="10">
    <source>
        <dbReference type="ARBA" id="ARBA00023170"/>
    </source>
</evidence>
<name>A0A2L0F5S1_SORCE</name>
<feature type="domain" description="TonB C-terminal" evidence="15">
    <location>
        <begin position="39"/>
        <end position="134"/>
    </location>
</feature>
<proteinExistence type="inferred from homology"/>
<evidence type="ECO:0000256" key="5">
    <source>
        <dbReference type="ARBA" id="ARBA00022692"/>
    </source>
</evidence>
<dbReference type="OrthoDB" id="9810145at2"/>